<dbReference type="SMART" id="SM00420">
    <property type="entry name" value="HTH_DEOR"/>
    <property type="match status" value="1"/>
</dbReference>
<evidence type="ECO:0000256" key="1">
    <source>
        <dbReference type="ARBA" id="ARBA00022491"/>
    </source>
</evidence>
<dbReference type="InterPro" id="IPR050313">
    <property type="entry name" value="Carb_Metab_HTH_regulators"/>
</dbReference>
<dbReference type="InterPro" id="IPR001034">
    <property type="entry name" value="DeoR_HTH"/>
</dbReference>
<sequence>MNTHARHTAILAHARKTGKAPATPLAASLGVAVQTIRRDLRELCKSGLLERVHGGAVLPSGVRNIGYDDRRSLNRDAKQRIARKAASLIPDRATLFLNIGTTTEAVARALSDHRELLVVTNNMNVANILANHQSCEVVVAGGHLRRTDGGLVGDLAALAIARFKVDYAIIGASAIDPDGDLLDFDPEEVRVSRQIIDAARASMVVADASKLTRKAPVRIASLSEITHLVTDGVPMERMVNRLSDWRTNLHVA</sequence>
<dbReference type="Pfam" id="PF00455">
    <property type="entry name" value="DeoRC"/>
    <property type="match status" value="1"/>
</dbReference>
<proteinExistence type="predicted"/>
<dbReference type="InterPro" id="IPR014036">
    <property type="entry name" value="DeoR-like_C"/>
</dbReference>
<keyword evidence="3" id="KW-0804">Transcription</keyword>
<dbReference type="Gene3D" id="3.40.50.1360">
    <property type="match status" value="1"/>
</dbReference>
<evidence type="ECO:0000313" key="6">
    <source>
        <dbReference type="Proteomes" id="UP000199167"/>
    </source>
</evidence>
<dbReference type="STRING" id="364200.SAMN04488515_1197"/>
<dbReference type="InterPro" id="IPR036390">
    <property type="entry name" value="WH_DNA-bd_sf"/>
</dbReference>
<evidence type="ECO:0000313" key="5">
    <source>
        <dbReference type="EMBL" id="SEW12978.1"/>
    </source>
</evidence>
<keyword evidence="1" id="KW-0678">Repressor</keyword>
<dbReference type="PROSITE" id="PS51000">
    <property type="entry name" value="HTH_DEOR_2"/>
    <property type="match status" value="1"/>
</dbReference>
<evidence type="ECO:0000259" key="4">
    <source>
        <dbReference type="PROSITE" id="PS51000"/>
    </source>
</evidence>
<dbReference type="Proteomes" id="UP000199167">
    <property type="component" value="Unassembled WGS sequence"/>
</dbReference>
<dbReference type="OrthoDB" id="9814815at2"/>
<dbReference type="Pfam" id="PF08220">
    <property type="entry name" value="HTH_DeoR"/>
    <property type="match status" value="1"/>
</dbReference>
<name>A0A1I0PEV8_9RHOB</name>
<dbReference type="AlphaFoldDB" id="A0A1I0PEV8"/>
<dbReference type="GO" id="GO:0003700">
    <property type="term" value="F:DNA-binding transcription factor activity"/>
    <property type="evidence" value="ECO:0007669"/>
    <property type="project" value="InterPro"/>
</dbReference>
<dbReference type="SMART" id="SM01134">
    <property type="entry name" value="DeoRC"/>
    <property type="match status" value="1"/>
</dbReference>
<evidence type="ECO:0000256" key="2">
    <source>
        <dbReference type="ARBA" id="ARBA00023015"/>
    </source>
</evidence>
<accession>A0A1I0PEV8</accession>
<dbReference type="SUPFAM" id="SSF46785">
    <property type="entry name" value="Winged helix' DNA-binding domain"/>
    <property type="match status" value="1"/>
</dbReference>
<dbReference type="PRINTS" id="PR00037">
    <property type="entry name" value="HTHLACR"/>
</dbReference>
<feature type="domain" description="HTH deoR-type" evidence="4">
    <location>
        <begin position="3"/>
        <end position="58"/>
    </location>
</feature>
<dbReference type="InterPro" id="IPR037171">
    <property type="entry name" value="NagB/RpiA_transferase-like"/>
</dbReference>
<evidence type="ECO:0000256" key="3">
    <source>
        <dbReference type="ARBA" id="ARBA00023163"/>
    </source>
</evidence>
<gene>
    <name evidence="5" type="ORF">SAMN04488515_1197</name>
</gene>
<dbReference type="SUPFAM" id="SSF100950">
    <property type="entry name" value="NagB/RpiA/CoA transferase-like"/>
    <property type="match status" value="1"/>
</dbReference>
<organism evidence="5 6">
    <name type="scientific">Cognatiyoonia koreensis</name>
    <dbReference type="NCBI Taxonomy" id="364200"/>
    <lineage>
        <taxon>Bacteria</taxon>
        <taxon>Pseudomonadati</taxon>
        <taxon>Pseudomonadota</taxon>
        <taxon>Alphaproteobacteria</taxon>
        <taxon>Rhodobacterales</taxon>
        <taxon>Paracoccaceae</taxon>
        <taxon>Cognatiyoonia</taxon>
    </lineage>
</organism>
<dbReference type="RefSeq" id="WP_089991453.1">
    <property type="nucleotide sequence ID" value="NZ_FOIZ01000001.1"/>
</dbReference>
<keyword evidence="6" id="KW-1185">Reference proteome</keyword>
<dbReference type="PANTHER" id="PTHR30363:SF4">
    <property type="entry name" value="GLYCEROL-3-PHOSPHATE REGULON REPRESSOR"/>
    <property type="match status" value="1"/>
</dbReference>
<protein>
    <submittedName>
        <fullName evidence="5">Transcriptional regulator, DeoR family</fullName>
    </submittedName>
</protein>
<reference evidence="5 6" key="1">
    <citation type="submission" date="2016-10" db="EMBL/GenBank/DDBJ databases">
        <authorList>
            <person name="de Groot N.N."/>
        </authorList>
    </citation>
    <scope>NUCLEOTIDE SEQUENCE [LARGE SCALE GENOMIC DNA]</scope>
    <source>
        <strain evidence="5 6">DSM 17925</strain>
    </source>
</reference>
<keyword evidence="2" id="KW-0805">Transcription regulation</keyword>
<dbReference type="EMBL" id="FOIZ01000001">
    <property type="protein sequence ID" value="SEW12978.1"/>
    <property type="molecule type" value="Genomic_DNA"/>
</dbReference>
<dbReference type="PANTHER" id="PTHR30363">
    <property type="entry name" value="HTH-TYPE TRANSCRIPTIONAL REGULATOR SRLR-RELATED"/>
    <property type="match status" value="1"/>
</dbReference>